<feature type="chain" id="PRO_5046653711" description="Alginate export domain-containing protein" evidence="2">
    <location>
        <begin position="20"/>
        <end position="441"/>
    </location>
</feature>
<proteinExistence type="predicted"/>
<evidence type="ECO:0008006" key="5">
    <source>
        <dbReference type="Google" id="ProtNLM"/>
    </source>
</evidence>
<evidence type="ECO:0000256" key="2">
    <source>
        <dbReference type="SAM" id="SignalP"/>
    </source>
</evidence>
<dbReference type="RefSeq" id="WP_286353496.1">
    <property type="nucleotide sequence ID" value="NZ_AP027079.1"/>
</dbReference>
<protein>
    <recommendedName>
        <fullName evidence="5">Alginate export domain-containing protein</fullName>
    </recommendedName>
</protein>
<evidence type="ECO:0000313" key="4">
    <source>
        <dbReference type="Proteomes" id="UP001242010"/>
    </source>
</evidence>
<accession>A0ABM8DRW1</accession>
<organism evidence="3 4">
    <name type="scientific">Geothrix oryzae</name>
    <dbReference type="NCBI Taxonomy" id="2927975"/>
    <lineage>
        <taxon>Bacteria</taxon>
        <taxon>Pseudomonadati</taxon>
        <taxon>Acidobacteriota</taxon>
        <taxon>Holophagae</taxon>
        <taxon>Holophagales</taxon>
        <taxon>Holophagaceae</taxon>
        <taxon>Geothrix</taxon>
    </lineage>
</organism>
<feature type="signal peptide" evidence="2">
    <location>
        <begin position="1"/>
        <end position="19"/>
    </location>
</feature>
<gene>
    <name evidence="3" type="ORF">GETHOR_18760</name>
</gene>
<dbReference type="Proteomes" id="UP001242010">
    <property type="component" value="Chromosome"/>
</dbReference>
<feature type="region of interest" description="Disordered" evidence="1">
    <location>
        <begin position="256"/>
        <end position="275"/>
    </location>
</feature>
<keyword evidence="4" id="KW-1185">Reference proteome</keyword>
<keyword evidence="2" id="KW-0732">Signal</keyword>
<name>A0ABM8DRW1_9BACT</name>
<reference evidence="4" key="1">
    <citation type="journal article" date="2023" name="Int. J. Syst. Evol. Microbiol.">
        <title>Mesoterricola silvestris gen. nov., sp. nov., Mesoterricola sediminis sp. nov., Geothrix oryzae sp. nov., Geothrix edaphica sp. nov., Geothrix rubra sp. nov., and Geothrix limicola sp. nov., six novel members of Acidobacteriota isolated from soils.</title>
        <authorList>
            <person name="Itoh H."/>
            <person name="Sugisawa Y."/>
            <person name="Mise K."/>
            <person name="Xu Z."/>
            <person name="Kuniyasu M."/>
            <person name="Ushijima N."/>
            <person name="Kawano K."/>
            <person name="Kobayashi E."/>
            <person name="Shiratori Y."/>
            <person name="Masuda Y."/>
            <person name="Senoo K."/>
        </authorList>
    </citation>
    <scope>NUCLEOTIDE SEQUENCE [LARGE SCALE GENOMIC DNA]</scope>
    <source>
        <strain evidence="4">Red222</strain>
    </source>
</reference>
<sequence>MSLARALSILCLSAGPLLAQEPPSRLEFGFQERVRSESWDNLTDHRTATPDERIQYRFRTRLWALVPVGRDFTFAAGLVNENRKLVRPDQAVHGREVAFETFYLDWHPGSAWSLRAGRQTLMRGDGFVLWDGGALDGSRAAYVNALDLAWTSGDLKVELLAISDPFKDRYLPRLNESGNPKERQLLNERDEAALGVYATWRKAGRDLQAYAFHKTERRDVRASADPLFTPDRRVETLGARLSEPLARGLTVTAEGALQSGRQEGHPGTSEPSSTIRAWGAQAKVTRAFEHSLRPEVTLGWVGLSGDDPATPAREGWDPLFSRWPKWSELYVYSQVPEAGVASWSNLRMWEATVQAWPHARLGLRASAFWLRAFEPATARGAVFAPGLGRGRLLEARVDLTLTDRWQGHLLWERLDPGTFYAGRDAGRFFRVEAVYTLTRRR</sequence>
<evidence type="ECO:0000313" key="3">
    <source>
        <dbReference type="EMBL" id="BDU69775.1"/>
    </source>
</evidence>
<evidence type="ECO:0000256" key="1">
    <source>
        <dbReference type="SAM" id="MobiDB-lite"/>
    </source>
</evidence>
<dbReference type="EMBL" id="AP027079">
    <property type="protein sequence ID" value="BDU69775.1"/>
    <property type="molecule type" value="Genomic_DNA"/>
</dbReference>